<organism evidence="9 10">
    <name type="scientific">Chlorobium luteolum (strain DSM 273 / BCRC 81028 / 2530)</name>
    <name type="common">Pelodictyon luteolum</name>
    <dbReference type="NCBI Taxonomy" id="319225"/>
    <lineage>
        <taxon>Bacteria</taxon>
        <taxon>Pseudomonadati</taxon>
        <taxon>Chlorobiota</taxon>
        <taxon>Chlorobiia</taxon>
        <taxon>Chlorobiales</taxon>
        <taxon>Chlorobiaceae</taxon>
        <taxon>Chlorobium/Pelodictyon group</taxon>
        <taxon>Pelodictyon</taxon>
    </lineage>
</organism>
<sequence length="362" mass="38845">MHNVAEVADVFHASMIYPPIISAGVSGALVLSKSWHGKHSFDSHDGIQKFHDEPTPRIGGVALYLALFVAWMLLPDAAGRLLGQMLLASVPAFAAGLTEDFTKRVGVGERLLATMLSGLLAAMLTGYAITRSDIAALDRIVALMPVSLAVTAFAVGGVANAVNIIDGFNGLAGGVLMICFTALGLIALSTGDLVLVQLCFLLTLSVGGFMMLNFPFGKIFMGDGGAYFMGFMLAWVALMLPMRNPAVSPWASVVVCSYPLIETLFSILRRLINRTGPGAADSQHLHSLIKLKIIRRYFSRFPRRLRNAMVSPVSWVLTAMFAAPALWFSTKAAALQFILALSVAAFALLHALLYRMAAVEQE</sequence>
<dbReference type="GO" id="GO:0005886">
    <property type="term" value="C:plasma membrane"/>
    <property type="evidence" value="ECO:0007669"/>
    <property type="project" value="UniProtKB-SubCell"/>
</dbReference>
<keyword evidence="4 8" id="KW-0812">Transmembrane</keyword>
<dbReference type="GO" id="GO:0016780">
    <property type="term" value="F:phosphotransferase activity, for other substituted phosphate groups"/>
    <property type="evidence" value="ECO:0007669"/>
    <property type="project" value="InterPro"/>
</dbReference>
<evidence type="ECO:0000256" key="6">
    <source>
        <dbReference type="ARBA" id="ARBA00023136"/>
    </source>
</evidence>
<evidence type="ECO:0000256" key="8">
    <source>
        <dbReference type="SAM" id="Phobius"/>
    </source>
</evidence>
<evidence type="ECO:0000256" key="3">
    <source>
        <dbReference type="ARBA" id="ARBA00022679"/>
    </source>
</evidence>
<keyword evidence="7" id="KW-0460">Magnesium</keyword>
<dbReference type="PANTHER" id="PTHR22926:SF3">
    <property type="entry name" value="UNDECAPRENYL-PHOSPHATE ALPHA-N-ACETYLGLUCOSAMINYL 1-PHOSPHATE TRANSFERASE"/>
    <property type="match status" value="1"/>
</dbReference>
<dbReference type="HOGENOM" id="CLU_023982_5_0_10"/>
<keyword evidence="7" id="KW-0479">Metal-binding</keyword>
<dbReference type="STRING" id="319225.Plut_1886"/>
<feature type="transmembrane region" description="Helical" evidence="8">
    <location>
        <begin position="168"/>
        <end position="188"/>
    </location>
</feature>
<keyword evidence="5 8" id="KW-1133">Transmembrane helix</keyword>
<feature type="binding site" evidence="7">
    <location>
        <position position="163"/>
    </location>
    <ligand>
        <name>Mg(2+)</name>
        <dbReference type="ChEBI" id="CHEBI:18420"/>
    </ligand>
</feature>
<feature type="transmembrane region" description="Helical" evidence="8">
    <location>
        <begin position="333"/>
        <end position="354"/>
    </location>
</feature>
<dbReference type="Pfam" id="PF00953">
    <property type="entry name" value="Glycos_transf_4"/>
    <property type="match status" value="1"/>
</dbReference>
<keyword evidence="6 8" id="KW-0472">Membrane</keyword>
<dbReference type="AlphaFoldDB" id="Q3B1P7"/>
<dbReference type="OrthoDB" id="9783652at2"/>
<name>Q3B1P7_CHLL3</name>
<gene>
    <name evidence="9" type="ordered locus">Plut_1886</name>
</gene>
<evidence type="ECO:0000256" key="5">
    <source>
        <dbReference type="ARBA" id="ARBA00022989"/>
    </source>
</evidence>
<reference evidence="10" key="1">
    <citation type="submission" date="2005-08" db="EMBL/GenBank/DDBJ databases">
        <title>Complete sequence of Pelodictyon luteolum DSM 273.</title>
        <authorList>
            <consortium name="US DOE Joint Genome Institute"/>
            <person name="Copeland A."/>
            <person name="Lucas S."/>
            <person name="Lapidus A."/>
            <person name="Barry K."/>
            <person name="Detter J.C."/>
            <person name="Glavina T."/>
            <person name="Hammon N."/>
            <person name="Israni S."/>
            <person name="Pitluck S."/>
            <person name="Bryant D."/>
            <person name="Schmutz J."/>
            <person name="Larimer F."/>
            <person name="Land M."/>
            <person name="Kyrpides N."/>
            <person name="Ivanova N."/>
            <person name="Richardson P."/>
        </authorList>
    </citation>
    <scope>NUCLEOTIDE SEQUENCE [LARGE SCALE GENOMIC DNA]</scope>
    <source>
        <strain evidence="10">DSM 273 / BCRC 81028 / 2530</strain>
    </source>
</reference>
<dbReference type="Proteomes" id="UP000002709">
    <property type="component" value="Chromosome"/>
</dbReference>
<dbReference type="eggNOG" id="COG0472">
    <property type="taxonomic scope" value="Bacteria"/>
</dbReference>
<comment type="cofactor">
    <cofactor evidence="7">
        <name>Mg(2+)</name>
        <dbReference type="ChEBI" id="CHEBI:18420"/>
    </cofactor>
</comment>
<feature type="transmembrane region" description="Helical" evidence="8">
    <location>
        <begin position="194"/>
        <end position="212"/>
    </location>
</feature>
<evidence type="ECO:0000313" key="9">
    <source>
        <dbReference type="EMBL" id="ABB24734.1"/>
    </source>
</evidence>
<evidence type="ECO:0000256" key="2">
    <source>
        <dbReference type="ARBA" id="ARBA00022475"/>
    </source>
</evidence>
<comment type="subcellular location">
    <subcellularLocation>
        <location evidence="1">Cell membrane</location>
        <topology evidence="1">Multi-pass membrane protein</topology>
    </subcellularLocation>
</comment>
<dbReference type="PANTHER" id="PTHR22926">
    <property type="entry name" value="PHOSPHO-N-ACETYLMURAMOYL-PENTAPEPTIDE-TRANSFERASE"/>
    <property type="match status" value="1"/>
</dbReference>
<dbReference type="RefSeq" id="WP_011358604.1">
    <property type="nucleotide sequence ID" value="NC_007512.1"/>
</dbReference>
<keyword evidence="10" id="KW-1185">Reference proteome</keyword>
<dbReference type="CDD" id="cd06912">
    <property type="entry name" value="GT_MraY_like"/>
    <property type="match status" value="1"/>
</dbReference>
<feature type="transmembrane region" description="Helical" evidence="8">
    <location>
        <begin position="141"/>
        <end position="161"/>
    </location>
</feature>
<proteinExistence type="predicted"/>
<feature type="transmembrane region" description="Helical" evidence="8">
    <location>
        <begin position="16"/>
        <end position="35"/>
    </location>
</feature>
<dbReference type="InterPro" id="IPR000715">
    <property type="entry name" value="Glycosyl_transferase_4"/>
</dbReference>
<dbReference type="GO" id="GO:0046872">
    <property type="term" value="F:metal ion binding"/>
    <property type="evidence" value="ECO:0007669"/>
    <property type="project" value="UniProtKB-KW"/>
</dbReference>
<evidence type="ECO:0000256" key="7">
    <source>
        <dbReference type="PIRSR" id="PIRSR600715-1"/>
    </source>
</evidence>
<evidence type="ECO:0000256" key="1">
    <source>
        <dbReference type="ARBA" id="ARBA00004651"/>
    </source>
</evidence>
<feature type="transmembrane region" description="Helical" evidence="8">
    <location>
        <begin position="110"/>
        <end position="129"/>
    </location>
</feature>
<keyword evidence="2" id="KW-1003">Cell membrane</keyword>
<feature type="transmembrane region" description="Helical" evidence="8">
    <location>
        <begin position="56"/>
        <end position="74"/>
    </location>
</feature>
<feature type="transmembrane region" description="Helical" evidence="8">
    <location>
        <begin position="305"/>
        <end position="327"/>
    </location>
</feature>
<dbReference type="GO" id="GO:0071555">
    <property type="term" value="P:cell wall organization"/>
    <property type="evidence" value="ECO:0007669"/>
    <property type="project" value="TreeGrafter"/>
</dbReference>
<dbReference type="GO" id="GO:0009103">
    <property type="term" value="P:lipopolysaccharide biosynthetic process"/>
    <property type="evidence" value="ECO:0007669"/>
    <property type="project" value="TreeGrafter"/>
</dbReference>
<dbReference type="KEGG" id="plt:Plut_1886"/>
<protein>
    <submittedName>
        <fullName evidence="9">Putative glycosyl transferase, family 4</fullName>
    </submittedName>
</protein>
<feature type="transmembrane region" description="Helical" evidence="8">
    <location>
        <begin position="80"/>
        <end position="98"/>
    </location>
</feature>
<keyword evidence="3 9" id="KW-0808">Transferase</keyword>
<feature type="transmembrane region" description="Helical" evidence="8">
    <location>
        <begin position="224"/>
        <end position="242"/>
    </location>
</feature>
<dbReference type="EMBL" id="CP000096">
    <property type="protein sequence ID" value="ABB24734.1"/>
    <property type="molecule type" value="Genomic_DNA"/>
</dbReference>
<feature type="binding site" evidence="7">
    <location>
        <position position="223"/>
    </location>
    <ligand>
        <name>Mg(2+)</name>
        <dbReference type="ChEBI" id="CHEBI:18420"/>
    </ligand>
</feature>
<evidence type="ECO:0000313" key="10">
    <source>
        <dbReference type="Proteomes" id="UP000002709"/>
    </source>
</evidence>
<dbReference type="GO" id="GO:0044038">
    <property type="term" value="P:cell wall macromolecule biosynthetic process"/>
    <property type="evidence" value="ECO:0007669"/>
    <property type="project" value="TreeGrafter"/>
</dbReference>
<evidence type="ECO:0000256" key="4">
    <source>
        <dbReference type="ARBA" id="ARBA00022692"/>
    </source>
</evidence>
<feature type="transmembrane region" description="Helical" evidence="8">
    <location>
        <begin position="248"/>
        <end position="268"/>
    </location>
</feature>
<accession>Q3B1P7</accession>